<evidence type="ECO:0000313" key="5">
    <source>
        <dbReference type="EMBL" id="TCL62443.1"/>
    </source>
</evidence>
<dbReference type="InterPro" id="IPR036869">
    <property type="entry name" value="J_dom_sf"/>
</dbReference>
<organism evidence="5 6">
    <name type="scientific">Hydrogenispora ethanolica</name>
    <dbReference type="NCBI Taxonomy" id="1082276"/>
    <lineage>
        <taxon>Bacteria</taxon>
        <taxon>Bacillati</taxon>
        <taxon>Bacillota</taxon>
        <taxon>Hydrogenispora</taxon>
    </lineage>
</organism>
<evidence type="ECO:0000313" key="6">
    <source>
        <dbReference type="Proteomes" id="UP000295008"/>
    </source>
</evidence>
<feature type="domain" description="J" evidence="4">
    <location>
        <begin position="103"/>
        <end position="171"/>
    </location>
</feature>
<dbReference type="PROSITE" id="PS50076">
    <property type="entry name" value="DNAJ_2"/>
    <property type="match status" value="1"/>
</dbReference>
<keyword evidence="6" id="KW-1185">Reference proteome</keyword>
<reference evidence="5 6" key="1">
    <citation type="submission" date="2019-03" db="EMBL/GenBank/DDBJ databases">
        <title>Genomic Encyclopedia of Type Strains, Phase IV (KMG-IV): sequencing the most valuable type-strain genomes for metagenomic binning, comparative biology and taxonomic classification.</title>
        <authorList>
            <person name="Goeker M."/>
        </authorList>
    </citation>
    <scope>NUCLEOTIDE SEQUENCE [LARGE SCALE GENOMIC DNA]</scope>
    <source>
        <strain evidence="5 6">LX-B</strain>
    </source>
</reference>
<evidence type="ECO:0000256" key="1">
    <source>
        <dbReference type="ARBA" id="ARBA00022705"/>
    </source>
</evidence>
<name>A0A4R1R9P3_HYDET</name>
<feature type="compositionally biased region" description="Basic and acidic residues" evidence="3">
    <location>
        <begin position="92"/>
        <end position="106"/>
    </location>
</feature>
<comment type="caution">
    <text evidence="5">The sequence shown here is derived from an EMBL/GenBank/DDBJ whole genome shotgun (WGS) entry which is preliminary data.</text>
</comment>
<dbReference type="RefSeq" id="WP_132015730.1">
    <property type="nucleotide sequence ID" value="NZ_SLUN01000025.1"/>
</dbReference>
<dbReference type="EMBL" id="SLUN01000025">
    <property type="protein sequence ID" value="TCL62443.1"/>
    <property type="molecule type" value="Genomic_DNA"/>
</dbReference>
<dbReference type="SUPFAM" id="SSF46565">
    <property type="entry name" value="Chaperone J-domain"/>
    <property type="match status" value="1"/>
</dbReference>
<feature type="coiled-coil region" evidence="2">
    <location>
        <begin position="189"/>
        <end position="216"/>
    </location>
</feature>
<sequence>MAAPLIPALDPIAGKLRRKQLELAALEARLAECELELLTFRTALLEFQLRYEKAVGPLYAELDRIEAEIAELRAARNPGDRRAAGRARAARAKADQSGRAADESHQQKNCGKFRPGEELKKLYRELAKRFHPDLAGGERERIRFEKLMSAANAAYAEEDEGRLRQLLEEAGGAAEAVDGPAPDGVAAALARVEQKIARLTERLEAIAIEMAELRGSPLNQLKRQVEEAGSRGLDLIQEMAGFLRREIGRALIRKSKVAAGNGEQGSGPSPGCGYG</sequence>
<evidence type="ECO:0000259" key="4">
    <source>
        <dbReference type="PROSITE" id="PS50076"/>
    </source>
</evidence>
<dbReference type="InterPro" id="IPR001623">
    <property type="entry name" value="DnaJ_domain"/>
</dbReference>
<dbReference type="AlphaFoldDB" id="A0A4R1R9P3"/>
<proteinExistence type="predicted"/>
<dbReference type="GO" id="GO:0006260">
    <property type="term" value="P:DNA replication"/>
    <property type="evidence" value="ECO:0007669"/>
    <property type="project" value="UniProtKB-KW"/>
</dbReference>
<keyword evidence="2" id="KW-0175">Coiled coil</keyword>
<keyword evidence="1" id="KW-0235">DNA replication</keyword>
<protein>
    <recommendedName>
        <fullName evidence="4">J domain-containing protein</fullName>
    </recommendedName>
</protein>
<feature type="coiled-coil region" evidence="2">
    <location>
        <begin position="16"/>
        <end position="43"/>
    </location>
</feature>
<evidence type="ECO:0000256" key="3">
    <source>
        <dbReference type="SAM" id="MobiDB-lite"/>
    </source>
</evidence>
<dbReference type="CDD" id="cd06257">
    <property type="entry name" value="DnaJ"/>
    <property type="match status" value="1"/>
</dbReference>
<feature type="region of interest" description="Disordered" evidence="3">
    <location>
        <begin position="80"/>
        <end position="114"/>
    </location>
</feature>
<gene>
    <name evidence="5" type="ORF">EDC14_102562</name>
</gene>
<evidence type="ECO:0000256" key="2">
    <source>
        <dbReference type="SAM" id="Coils"/>
    </source>
</evidence>
<accession>A0A4R1R9P3</accession>
<dbReference type="OrthoDB" id="5390485at2"/>
<dbReference type="Proteomes" id="UP000295008">
    <property type="component" value="Unassembled WGS sequence"/>
</dbReference>